<evidence type="ECO:0000313" key="9">
    <source>
        <dbReference type="Proteomes" id="UP000265970"/>
    </source>
</evidence>
<evidence type="ECO:0000256" key="2">
    <source>
        <dbReference type="ARBA" id="ARBA00022475"/>
    </source>
</evidence>
<comment type="caution">
    <text evidence="8">The sequence shown here is derived from an EMBL/GenBank/DDBJ whole genome shotgun (WGS) entry which is preliminary data.</text>
</comment>
<dbReference type="Pfam" id="PF00482">
    <property type="entry name" value="T2SSF"/>
    <property type="match status" value="1"/>
</dbReference>
<keyword evidence="2" id="KW-1003">Cell membrane</keyword>
<accession>A0A395XIA7</accession>
<keyword evidence="4 6" id="KW-1133">Transmembrane helix</keyword>
<dbReference type="GO" id="GO:0005886">
    <property type="term" value="C:plasma membrane"/>
    <property type="evidence" value="ECO:0007669"/>
    <property type="project" value="UniProtKB-SubCell"/>
</dbReference>
<organism evidence="8 9">
    <name type="scientific">Bifidobacterium pseudolongum</name>
    <dbReference type="NCBI Taxonomy" id="1694"/>
    <lineage>
        <taxon>Bacteria</taxon>
        <taxon>Bacillati</taxon>
        <taxon>Actinomycetota</taxon>
        <taxon>Actinomycetes</taxon>
        <taxon>Bifidobacteriales</taxon>
        <taxon>Bifidobacteriaceae</taxon>
        <taxon>Bifidobacterium</taxon>
    </lineage>
</organism>
<dbReference type="PANTHER" id="PTHR35007">
    <property type="entry name" value="INTEGRAL MEMBRANE PROTEIN-RELATED"/>
    <property type="match status" value="1"/>
</dbReference>
<dbReference type="Proteomes" id="UP000265970">
    <property type="component" value="Unassembled WGS sequence"/>
</dbReference>
<evidence type="ECO:0000259" key="7">
    <source>
        <dbReference type="Pfam" id="PF00482"/>
    </source>
</evidence>
<comment type="subcellular location">
    <subcellularLocation>
        <location evidence="1">Cell membrane</location>
        <topology evidence="1">Multi-pass membrane protein</topology>
    </subcellularLocation>
</comment>
<protein>
    <recommendedName>
        <fullName evidence="7">Type II secretion system protein GspF domain-containing protein</fullName>
    </recommendedName>
</protein>
<reference evidence="8 9" key="1">
    <citation type="submission" date="2018-08" db="EMBL/GenBank/DDBJ databases">
        <title>A genome reference for cultivated species of the human gut microbiota.</title>
        <authorList>
            <person name="Zou Y."/>
            <person name="Xue W."/>
            <person name="Luo G."/>
        </authorList>
    </citation>
    <scope>NUCLEOTIDE SEQUENCE [LARGE SCALE GENOMIC DNA]</scope>
    <source>
        <strain evidence="8 9">AF13-3LB</strain>
    </source>
</reference>
<feature type="transmembrane region" description="Helical" evidence="6">
    <location>
        <begin position="184"/>
        <end position="209"/>
    </location>
</feature>
<name>A0A395XIA7_9BIFI</name>
<evidence type="ECO:0000256" key="1">
    <source>
        <dbReference type="ARBA" id="ARBA00004651"/>
    </source>
</evidence>
<feature type="domain" description="Type II secretion system protein GspF" evidence="7">
    <location>
        <begin position="71"/>
        <end position="200"/>
    </location>
</feature>
<evidence type="ECO:0000256" key="3">
    <source>
        <dbReference type="ARBA" id="ARBA00022692"/>
    </source>
</evidence>
<evidence type="ECO:0000256" key="5">
    <source>
        <dbReference type="ARBA" id="ARBA00023136"/>
    </source>
</evidence>
<dbReference type="PANTHER" id="PTHR35007:SF3">
    <property type="entry name" value="POSSIBLE CONSERVED ALANINE RICH MEMBRANE PROTEIN"/>
    <property type="match status" value="1"/>
</dbReference>
<proteinExistence type="predicted"/>
<sequence>MDASADARDDRRTAMIALTGPVWMVVAACCSAAAVWWLPAPHAATVRLQDVRAGAPHGDDWEPSGTLVIALVIAALEQGASIPAALRTVGACCGPVCASALAAVADALEQGVPWGDVWNVAGAFVDEPGTRGLGAVLHTLDDALRSPWQDGSAAVPRLRAAAEQLDTLERMHIERAASTLSVRLLLPMGLCFLPAFLCIAVVPTIMSFVQG</sequence>
<evidence type="ECO:0000313" key="8">
    <source>
        <dbReference type="EMBL" id="RGW10944.1"/>
    </source>
</evidence>
<keyword evidence="3 6" id="KW-0812">Transmembrane</keyword>
<dbReference type="InterPro" id="IPR018076">
    <property type="entry name" value="T2SS_GspF_dom"/>
</dbReference>
<dbReference type="AlphaFoldDB" id="A0A395XIA7"/>
<dbReference type="EMBL" id="QRZV01000001">
    <property type="protein sequence ID" value="RGW10944.1"/>
    <property type="molecule type" value="Genomic_DNA"/>
</dbReference>
<evidence type="ECO:0000256" key="4">
    <source>
        <dbReference type="ARBA" id="ARBA00022989"/>
    </source>
</evidence>
<keyword evidence="5 6" id="KW-0472">Membrane</keyword>
<evidence type="ECO:0000256" key="6">
    <source>
        <dbReference type="SAM" id="Phobius"/>
    </source>
</evidence>
<feature type="transmembrane region" description="Helical" evidence="6">
    <location>
        <begin position="20"/>
        <end position="38"/>
    </location>
</feature>
<gene>
    <name evidence="8" type="ORF">DWV92_00885</name>
</gene>